<proteinExistence type="predicted"/>
<dbReference type="AlphaFoldDB" id="A0A803QSL3"/>
<name>A0A803QSL3_CANSA</name>
<dbReference type="EnsemblPlants" id="evm.model.ctgX62.2">
    <property type="protein sequence ID" value="cds.evm.model.ctgX62.2"/>
    <property type="gene ID" value="evm.TU.ctgX62.2"/>
</dbReference>
<evidence type="ECO:0000313" key="2">
    <source>
        <dbReference type="Proteomes" id="UP000596661"/>
    </source>
</evidence>
<protein>
    <submittedName>
        <fullName evidence="1">Uncharacterized protein</fullName>
    </submittedName>
</protein>
<evidence type="ECO:0000313" key="1">
    <source>
        <dbReference type="EnsemblPlants" id="cds.evm.model.ctgX62.2"/>
    </source>
</evidence>
<dbReference type="Proteomes" id="UP000596661">
    <property type="component" value="Unassembled WGS sequence"/>
</dbReference>
<keyword evidence="2" id="KW-1185">Reference proteome</keyword>
<organism evidence="1 2">
    <name type="scientific">Cannabis sativa</name>
    <name type="common">Hemp</name>
    <name type="synonym">Marijuana</name>
    <dbReference type="NCBI Taxonomy" id="3483"/>
    <lineage>
        <taxon>Eukaryota</taxon>
        <taxon>Viridiplantae</taxon>
        <taxon>Streptophyta</taxon>
        <taxon>Embryophyta</taxon>
        <taxon>Tracheophyta</taxon>
        <taxon>Spermatophyta</taxon>
        <taxon>Magnoliopsida</taxon>
        <taxon>eudicotyledons</taxon>
        <taxon>Gunneridae</taxon>
        <taxon>Pentapetalae</taxon>
        <taxon>rosids</taxon>
        <taxon>fabids</taxon>
        <taxon>Rosales</taxon>
        <taxon>Cannabaceae</taxon>
        <taxon>Cannabis</taxon>
    </lineage>
</organism>
<dbReference type="Gramene" id="evm.model.ctgX62.2">
    <property type="protein sequence ID" value="cds.evm.model.ctgX62.2"/>
    <property type="gene ID" value="evm.TU.ctgX62.2"/>
</dbReference>
<reference evidence="1" key="1">
    <citation type="submission" date="2021-03" db="UniProtKB">
        <authorList>
            <consortium name="EnsemblPlants"/>
        </authorList>
    </citation>
    <scope>IDENTIFICATION</scope>
</reference>
<accession>A0A803QSL3</accession>
<sequence length="114" mass="12670">MSSSQVLNLEEGRKASCHLKGGHEGSPWPKKDLKFKCQRDIIRFFFSSVSGGGSSNFSEWVKDSPTCGPNPLKYFLQRSKTLCPRRQRRPLMSGVGHTGIFFGRPKLIQGIIGG</sequence>